<reference evidence="2" key="1">
    <citation type="journal article" date="2015" name="Proc. Natl. Acad. Sci. U.S.A.">
        <title>Networks of energetic and metabolic interactions define dynamics in microbial communities.</title>
        <authorList>
            <person name="Embree M."/>
            <person name="Liu J.K."/>
            <person name="Al-Bassam M.M."/>
            <person name="Zengler K."/>
        </authorList>
    </citation>
    <scope>NUCLEOTIDE SEQUENCE</scope>
</reference>
<protein>
    <submittedName>
        <fullName evidence="2">Uncharacterized protein</fullName>
    </submittedName>
</protein>
<feature type="transmembrane region" description="Helical" evidence="1">
    <location>
        <begin position="67"/>
        <end position="90"/>
    </location>
</feature>
<evidence type="ECO:0000256" key="1">
    <source>
        <dbReference type="SAM" id="Phobius"/>
    </source>
</evidence>
<gene>
    <name evidence="2" type="ORF">ASZ90_015866</name>
</gene>
<keyword evidence="1" id="KW-1133">Transmembrane helix</keyword>
<evidence type="ECO:0000313" key="2">
    <source>
        <dbReference type="EMBL" id="KUG14487.1"/>
    </source>
</evidence>
<name>A0A0W8F0Q8_9ZZZZ</name>
<dbReference type="EMBL" id="LNQE01001653">
    <property type="protein sequence ID" value="KUG14487.1"/>
    <property type="molecule type" value="Genomic_DNA"/>
</dbReference>
<sequence>MRKNLCRDVPGAGGVNRLPFPPAVHHHVPKGLCHGRSNRLHEENIITRNGPCHPDERMGTPPLNPHCGILVLAVCVLLLVPGAAAVTIVLNDGPASLSLAATPDGSVAVSVIAASQPAGYSATLSARDTGGVAAGQESTVTGAREILAVTAAFNPGGESAVTRARVANGNLTTTQLAASGPGVSASQSTRATGAYLATTSAAIDTRGSTASQGLVVRGDSFFDDSLGDGTLEVDQYAGTGQSAVAMQQGTGEGLDVETRGLAMHPSAEPGAPGTISSTYGLVQIGGFSFENHATATGTGTSASQAVSTHALFSQALAGSEDSAGWYATQQASVSTGELQVSQGTDTTASAAAMQEGAVSGGFAVLIGRAEAPSAEPGAPGESSFTYAGMEEGNMNFSSDATATGTGTSASQALSSTGKYQSASAASSDTAGRSASQQAAVAMGELQVSQGTATTASATAMQAGTLSGDTAILAGQAEAPSTEPGAPGESSFTNADMTLGSMTFASDAIATGTGTSASQALLLTGRYLSALAGSEDSAGWYASQQASVGTGELLVSQEANTTASAAAMQAGTLSGEQGFLDGRAGLEWGSDTGYAYGSAGIASGTMEFENHALAAASIPGVSQTVTITGVDGSAEAAALDGAHHALVRSNFNQEGSLTMDQEADLRASAYAHQSGIITTSGDAMSYLDAGSDLGWVRRQIVVTSLLVSPTPAPEYGAVMVTDSTAFSSDAFTSAVHMAARDVGLLGSTIHANRNVNVPLDFATAVSGHRRIDADMTVGNDVASFSILIWS</sequence>
<keyword evidence="1" id="KW-0812">Transmembrane</keyword>
<dbReference type="AlphaFoldDB" id="A0A0W8F0Q8"/>
<keyword evidence="1" id="KW-0472">Membrane</keyword>
<proteinExistence type="predicted"/>
<organism evidence="2">
    <name type="scientific">hydrocarbon metagenome</name>
    <dbReference type="NCBI Taxonomy" id="938273"/>
    <lineage>
        <taxon>unclassified sequences</taxon>
        <taxon>metagenomes</taxon>
        <taxon>ecological metagenomes</taxon>
    </lineage>
</organism>
<comment type="caution">
    <text evidence="2">The sequence shown here is derived from an EMBL/GenBank/DDBJ whole genome shotgun (WGS) entry which is preliminary data.</text>
</comment>
<accession>A0A0W8F0Q8</accession>